<dbReference type="PANTHER" id="PTHR43065:SF10">
    <property type="entry name" value="PEROXIDE STRESS-ACTIVATED HISTIDINE KINASE MAK3"/>
    <property type="match status" value="1"/>
</dbReference>
<dbReference type="AlphaFoldDB" id="A0A855XC08"/>
<evidence type="ECO:0000256" key="1">
    <source>
        <dbReference type="ARBA" id="ARBA00000085"/>
    </source>
</evidence>
<dbReference type="Proteomes" id="UP000250918">
    <property type="component" value="Unassembled WGS sequence"/>
</dbReference>
<dbReference type="PRINTS" id="PR00344">
    <property type="entry name" value="BCTRLSENSOR"/>
</dbReference>
<gene>
    <name evidence="15" type="ORF">C3F09_00565</name>
</gene>
<dbReference type="SUPFAM" id="SSF103190">
    <property type="entry name" value="Sensory domain-like"/>
    <property type="match status" value="1"/>
</dbReference>
<evidence type="ECO:0000256" key="12">
    <source>
        <dbReference type="ARBA" id="ARBA00023012"/>
    </source>
</evidence>
<keyword evidence="9" id="KW-0418">Kinase</keyword>
<keyword evidence="13" id="KW-0472">Membrane</keyword>
<dbReference type="Pfam" id="PF02518">
    <property type="entry name" value="HATPase_c"/>
    <property type="match status" value="1"/>
</dbReference>
<dbReference type="CDD" id="cd00075">
    <property type="entry name" value="HATPase"/>
    <property type="match status" value="1"/>
</dbReference>
<keyword evidence="12" id="KW-0902">Two-component regulatory system</keyword>
<evidence type="ECO:0000256" key="9">
    <source>
        <dbReference type="ARBA" id="ARBA00022777"/>
    </source>
</evidence>
<evidence type="ECO:0000256" key="10">
    <source>
        <dbReference type="ARBA" id="ARBA00022840"/>
    </source>
</evidence>
<keyword evidence="5" id="KW-0597">Phosphoprotein</keyword>
<comment type="subcellular location">
    <subcellularLocation>
        <location evidence="2">Cell membrane</location>
        <topology evidence="2">Multi-pass membrane protein</topology>
    </subcellularLocation>
</comment>
<keyword evidence="6" id="KW-0808">Transferase</keyword>
<feature type="domain" description="Histidine kinase" evidence="14">
    <location>
        <begin position="230"/>
        <end position="439"/>
    </location>
</feature>
<keyword evidence="10" id="KW-0067">ATP-binding</keyword>
<evidence type="ECO:0000259" key="14">
    <source>
        <dbReference type="PROSITE" id="PS50109"/>
    </source>
</evidence>
<evidence type="ECO:0000256" key="3">
    <source>
        <dbReference type="ARBA" id="ARBA00012438"/>
    </source>
</evidence>
<dbReference type="InterPro" id="IPR003594">
    <property type="entry name" value="HATPase_dom"/>
</dbReference>
<keyword evidence="7 13" id="KW-0812">Transmembrane</keyword>
<dbReference type="EMBL" id="PQAP01000002">
    <property type="protein sequence ID" value="PWB76315.1"/>
    <property type="molecule type" value="Genomic_DNA"/>
</dbReference>
<organism evidence="15 16">
    <name type="scientific">candidate division GN15 bacterium</name>
    <dbReference type="NCBI Taxonomy" id="2072418"/>
    <lineage>
        <taxon>Bacteria</taxon>
        <taxon>candidate division GN15</taxon>
    </lineage>
</organism>
<evidence type="ECO:0000256" key="5">
    <source>
        <dbReference type="ARBA" id="ARBA00022553"/>
    </source>
</evidence>
<evidence type="ECO:0000256" key="6">
    <source>
        <dbReference type="ARBA" id="ARBA00022679"/>
    </source>
</evidence>
<sequence>MLTGSKRLLAVALFTLLLIVAVNLIWWSYYRSTDQMLEHSLAGRLVSIARSTAANIQPIEIDSLIAGNVECYSNILTTIGRIATLDSLSEVFILDANYTYLASSDPNEDAYYLLAELNSPYIDSLLFGQAKGIITTPTYRSGDLYLKSAFAPLRNSAGSIEAVLGVQASVDYFNSLKELKRNLIYATAFSLIGGLLLGGLFLFLQRRLNLAEERLFLGQTHAYLGRMVAVVAHEVRNPLMIIRASAERLFKKTESEEARYVVEEADRLNNIVSGYLDFAKAQGSMLATDEPEEIDLPEFCGNLRRHIEQRFDGQVRWLESLSSPPLSFVGHRRSLRQVVFNLLLNGAESCEAAGKPVQLGLTCSDSGTSIRITISDRGPGITPKEMKKLFTPFYTTKQTGSGLGLYLSRRIVGDMGGDIRVDSRLNVGTDIVIELPKEPKK</sequence>
<keyword evidence="8" id="KW-0547">Nucleotide-binding</keyword>
<dbReference type="Gene3D" id="1.10.287.130">
    <property type="match status" value="1"/>
</dbReference>
<evidence type="ECO:0000256" key="13">
    <source>
        <dbReference type="SAM" id="Phobius"/>
    </source>
</evidence>
<dbReference type="Pfam" id="PF00512">
    <property type="entry name" value="HisKA"/>
    <property type="match status" value="1"/>
</dbReference>
<evidence type="ECO:0000256" key="11">
    <source>
        <dbReference type="ARBA" id="ARBA00022989"/>
    </source>
</evidence>
<dbReference type="InterPro" id="IPR036890">
    <property type="entry name" value="HATPase_C_sf"/>
</dbReference>
<name>A0A855XC08_9BACT</name>
<dbReference type="Gene3D" id="3.30.565.10">
    <property type="entry name" value="Histidine kinase-like ATPase, C-terminal domain"/>
    <property type="match status" value="1"/>
</dbReference>
<dbReference type="InterPro" id="IPR029151">
    <property type="entry name" value="Sensor-like_sf"/>
</dbReference>
<dbReference type="InterPro" id="IPR005467">
    <property type="entry name" value="His_kinase_dom"/>
</dbReference>
<comment type="catalytic activity">
    <reaction evidence="1">
        <text>ATP + protein L-histidine = ADP + protein N-phospho-L-histidine.</text>
        <dbReference type="EC" id="2.7.13.3"/>
    </reaction>
</comment>
<feature type="transmembrane region" description="Helical" evidence="13">
    <location>
        <begin position="183"/>
        <end position="204"/>
    </location>
</feature>
<evidence type="ECO:0000313" key="15">
    <source>
        <dbReference type="EMBL" id="PWB76315.1"/>
    </source>
</evidence>
<dbReference type="EC" id="2.7.13.3" evidence="3"/>
<dbReference type="PANTHER" id="PTHR43065">
    <property type="entry name" value="SENSOR HISTIDINE KINASE"/>
    <property type="match status" value="1"/>
</dbReference>
<dbReference type="GO" id="GO:0005886">
    <property type="term" value="C:plasma membrane"/>
    <property type="evidence" value="ECO:0007669"/>
    <property type="project" value="UniProtKB-SubCell"/>
</dbReference>
<dbReference type="SUPFAM" id="SSF55874">
    <property type="entry name" value="ATPase domain of HSP90 chaperone/DNA topoisomerase II/histidine kinase"/>
    <property type="match status" value="1"/>
</dbReference>
<dbReference type="SUPFAM" id="SSF47384">
    <property type="entry name" value="Homodimeric domain of signal transducing histidine kinase"/>
    <property type="match status" value="1"/>
</dbReference>
<dbReference type="SMART" id="SM00387">
    <property type="entry name" value="HATPase_c"/>
    <property type="match status" value="1"/>
</dbReference>
<evidence type="ECO:0000313" key="16">
    <source>
        <dbReference type="Proteomes" id="UP000250918"/>
    </source>
</evidence>
<dbReference type="PROSITE" id="PS50109">
    <property type="entry name" value="HIS_KIN"/>
    <property type="match status" value="1"/>
</dbReference>
<comment type="caution">
    <text evidence="15">The sequence shown here is derived from an EMBL/GenBank/DDBJ whole genome shotgun (WGS) entry which is preliminary data.</text>
</comment>
<protein>
    <recommendedName>
        <fullName evidence="3">histidine kinase</fullName>
        <ecNumber evidence="3">2.7.13.3</ecNumber>
    </recommendedName>
</protein>
<dbReference type="SMART" id="SM00388">
    <property type="entry name" value="HisKA"/>
    <property type="match status" value="1"/>
</dbReference>
<dbReference type="GO" id="GO:0005524">
    <property type="term" value="F:ATP binding"/>
    <property type="evidence" value="ECO:0007669"/>
    <property type="project" value="UniProtKB-KW"/>
</dbReference>
<dbReference type="CDD" id="cd00082">
    <property type="entry name" value="HisKA"/>
    <property type="match status" value="1"/>
</dbReference>
<evidence type="ECO:0000256" key="4">
    <source>
        <dbReference type="ARBA" id="ARBA00022475"/>
    </source>
</evidence>
<keyword evidence="4" id="KW-1003">Cell membrane</keyword>
<proteinExistence type="predicted"/>
<accession>A0A855XC08</accession>
<evidence type="ECO:0000256" key="2">
    <source>
        <dbReference type="ARBA" id="ARBA00004651"/>
    </source>
</evidence>
<dbReference type="InterPro" id="IPR003661">
    <property type="entry name" value="HisK_dim/P_dom"/>
</dbReference>
<dbReference type="InterPro" id="IPR004358">
    <property type="entry name" value="Sig_transdc_His_kin-like_C"/>
</dbReference>
<evidence type="ECO:0000256" key="8">
    <source>
        <dbReference type="ARBA" id="ARBA00022741"/>
    </source>
</evidence>
<keyword evidence="11 13" id="KW-1133">Transmembrane helix</keyword>
<evidence type="ECO:0000256" key="7">
    <source>
        <dbReference type="ARBA" id="ARBA00022692"/>
    </source>
</evidence>
<reference evidence="15 16" key="1">
    <citation type="journal article" date="2018" name="ISME J.">
        <title>A methanotrophic archaeon couples anaerobic oxidation of methane to Fe(III) reduction.</title>
        <authorList>
            <person name="Cai C."/>
            <person name="Leu A.O."/>
            <person name="Xie G.J."/>
            <person name="Guo J."/>
            <person name="Feng Y."/>
            <person name="Zhao J.X."/>
            <person name="Tyson G.W."/>
            <person name="Yuan Z."/>
            <person name="Hu S."/>
        </authorList>
    </citation>
    <scope>NUCLEOTIDE SEQUENCE [LARGE SCALE GENOMIC DNA]</scope>
    <source>
        <strain evidence="15">FeB_12</strain>
    </source>
</reference>
<dbReference type="GO" id="GO:0000155">
    <property type="term" value="F:phosphorelay sensor kinase activity"/>
    <property type="evidence" value="ECO:0007669"/>
    <property type="project" value="InterPro"/>
</dbReference>
<dbReference type="InterPro" id="IPR036097">
    <property type="entry name" value="HisK_dim/P_sf"/>
</dbReference>